<keyword evidence="4" id="KW-0378">Hydrolase</keyword>
<dbReference type="FunFam" id="2.60.120.340:FF:000004">
    <property type="entry name" value="Histone deacetylase HDT1"/>
    <property type="match status" value="1"/>
</dbReference>
<dbReference type="InterPro" id="IPR041232">
    <property type="entry name" value="NPL"/>
</dbReference>
<dbReference type="GO" id="GO:0016787">
    <property type="term" value="F:hydrolase activity"/>
    <property type="evidence" value="ECO:0007669"/>
    <property type="project" value="UniProtKB-KW"/>
</dbReference>
<accession>A0A3P6E3R1</accession>
<feature type="compositionally biased region" description="Acidic residues" evidence="10">
    <location>
        <begin position="185"/>
        <end position="208"/>
    </location>
</feature>
<evidence type="ECO:0000256" key="4">
    <source>
        <dbReference type="ARBA" id="ARBA00022801"/>
    </source>
</evidence>
<reference evidence="12" key="1">
    <citation type="submission" date="2018-11" db="EMBL/GenBank/DDBJ databases">
        <authorList>
            <consortium name="Genoscope - CEA"/>
            <person name="William W."/>
        </authorList>
    </citation>
    <scope>NUCLEOTIDE SEQUENCE</scope>
</reference>
<name>A0A3P6E3R1_BRAOL</name>
<evidence type="ECO:0000256" key="9">
    <source>
        <dbReference type="PROSITE-ProRule" id="PRU00042"/>
    </source>
</evidence>
<dbReference type="Gene3D" id="3.30.160.60">
    <property type="entry name" value="Classic Zinc Finger"/>
    <property type="match status" value="1"/>
</dbReference>
<feature type="region of interest" description="Disordered" evidence="10">
    <location>
        <begin position="132"/>
        <end position="308"/>
    </location>
</feature>
<evidence type="ECO:0000256" key="1">
    <source>
        <dbReference type="ARBA" id="ARBA00004604"/>
    </source>
</evidence>
<feature type="compositionally biased region" description="Low complexity" evidence="10">
    <location>
        <begin position="257"/>
        <end position="271"/>
    </location>
</feature>
<evidence type="ECO:0000256" key="8">
    <source>
        <dbReference type="ARBA" id="ARBA00023242"/>
    </source>
</evidence>
<keyword evidence="8" id="KW-0539">Nucleus</keyword>
<gene>
    <name evidence="12" type="ORF">BOLC9T60053H</name>
</gene>
<dbReference type="GO" id="GO:0006325">
    <property type="term" value="P:chromatin organization"/>
    <property type="evidence" value="ECO:0007669"/>
    <property type="project" value="UniProtKB-KW"/>
</dbReference>
<keyword evidence="6" id="KW-0805">Transcription regulation</keyword>
<dbReference type="GO" id="GO:0008270">
    <property type="term" value="F:zinc ion binding"/>
    <property type="evidence" value="ECO:0007669"/>
    <property type="project" value="UniProtKB-KW"/>
</dbReference>
<evidence type="ECO:0000256" key="6">
    <source>
        <dbReference type="ARBA" id="ARBA00023015"/>
    </source>
</evidence>
<keyword evidence="5" id="KW-0156">Chromatin regulator</keyword>
<evidence type="ECO:0000259" key="11">
    <source>
        <dbReference type="PROSITE" id="PS50157"/>
    </source>
</evidence>
<feature type="compositionally biased region" description="Polar residues" evidence="10">
    <location>
        <begin position="272"/>
        <end position="299"/>
    </location>
</feature>
<dbReference type="GO" id="GO:0005730">
    <property type="term" value="C:nucleolus"/>
    <property type="evidence" value="ECO:0007669"/>
    <property type="project" value="UniProtKB-SubCell"/>
</dbReference>
<feature type="domain" description="C2H2-type" evidence="11">
    <location>
        <begin position="281"/>
        <end position="308"/>
    </location>
</feature>
<evidence type="ECO:0000313" key="12">
    <source>
        <dbReference type="EMBL" id="VDD34730.1"/>
    </source>
</evidence>
<dbReference type="EMBL" id="LR031875">
    <property type="protein sequence ID" value="VDD34730.1"/>
    <property type="molecule type" value="Genomic_DNA"/>
</dbReference>
<feature type="compositionally biased region" description="Acidic residues" evidence="10">
    <location>
        <begin position="158"/>
        <end position="178"/>
    </location>
</feature>
<organism evidence="12">
    <name type="scientific">Brassica oleracea</name>
    <name type="common">Wild cabbage</name>
    <dbReference type="NCBI Taxonomy" id="3712"/>
    <lineage>
        <taxon>Eukaryota</taxon>
        <taxon>Viridiplantae</taxon>
        <taxon>Streptophyta</taxon>
        <taxon>Embryophyta</taxon>
        <taxon>Tracheophyta</taxon>
        <taxon>Spermatophyta</taxon>
        <taxon>Magnoliopsida</taxon>
        <taxon>eudicotyledons</taxon>
        <taxon>Gunneridae</taxon>
        <taxon>Pentapetalae</taxon>
        <taxon>rosids</taxon>
        <taxon>malvids</taxon>
        <taxon>Brassicales</taxon>
        <taxon>Brassicaceae</taxon>
        <taxon>Brassiceae</taxon>
        <taxon>Brassica</taxon>
    </lineage>
</organism>
<evidence type="ECO:0000256" key="7">
    <source>
        <dbReference type="ARBA" id="ARBA00023163"/>
    </source>
</evidence>
<keyword evidence="9" id="KW-0479">Metal-binding</keyword>
<evidence type="ECO:0000256" key="5">
    <source>
        <dbReference type="ARBA" id="ARBA00022853"/>
    </source>
</evidence>
<proteinExistence type="inferred from homology"/>
<dbReference type="PROSITE" id="PS00028">
    <property type="entry name" value="ZINC_FINGER_C2H2_1"/>
    <property type="match status" value="1"/>
</dbReference>
<evidence type="ECO:0000256" key="3">
    <source>
        <dbReference type="ARBA" id="ARBA00022491"/>
    </source>
</evidence>
<dbReference type="Gene3D" id="2.60.120.340">
    <property type="entry name" value="Nucleoplasmin core domain"/>
    <property type="match status" value="1"/>
</dbReference>
<protein>
    <recommendedName>
        <fullName evidence="11">C2H2-type domain-containing protein</fullName>
    </recommendedName>
</protein>
<dbReference type="PROSITE" id="PS50157">
    <property type="entry name" value="ZINC_FINGER_C2H2_2"/>
    <property type="match status" value="1"/>
</dbReference>
<feature type="compositionally biased region" description="Basic and acidic residues" evidence="10">
    <location>
        <begin position="209"/>
        <end position="221"/>
    </location>
</feature>
<dbReference type="AlphaFoldDB" id="A0A3P6E3R1"/>
<keyword evidence="3" id="KW-0678">Repressor</keyword>
<comment type="subcellular location">
    <subcellularLocation>
        <location evidence="1">Nucleus</location>
        <location evidence="1">Nucleolus</location>
    </subcellularLocation>
</comment>
<keyword evidence="9" id="KW-0863">Zinc-finger</keyword>
<evidence type="ECO:0000256" key="10">
    <source>
        <dbReference type="SAM" id="MobiDB-lite"/>
    </source>
</evidence>
<dbReference type="Pfam" id="PF17800">
    <property type="entry name" value="NPL"/>
    <property type="match status" value="1"/>
</dbReference>
<evidence type="ECO:0000256" key="2">
    <source>
        <dbReference type="ARBA" id="ARBA00006673"/>
    </source>
</evidence>
<keyword evidence="9" id="KW-0862">Zinc</keyword>
<keyword evidence="7" id="KW-0804">Transcription</keyword>
<dbReference type="InterPro" id="IPR013087">
    <property type="entry name" value="Znf_C2H2_type"/>
</dbReference>
<sequence>MLRLFAGVEVKSGSPLRVDAEEEMIVHISLAALGEKKNGGNEPVRLYMKVGDQKLVIGTLSHDKCPQLCTEIVLERSFELSHSWKDGSVFFSGYRVDAHESDSYPYRCLTFDSLLMNMLLGLALLSDDDEPAEPAVAKSGVKQVNFQLPNDDAKAEQDSEEDDSDDDEDDDDSEDEEEEKKVTAEVEEDDDDEDSSDDEEDDSSDEETPEKKVEEAKKRPAEATTSKTASNKKAKFVTPQKSESKKPHVHVATPHPSKGGKSSGSNGESSKQQTPKSANAFGCSSCNRTFTSEMGLQSHTKAKHSGAA</sequence>
<comment type="similarity">
    <text evidence="2">Belongs to the histone deacetylase HD2 family.</text>
</comment>